<dbReference type="RefSeq" id="WP_142456217.1">
    <property type="nucleotide sequence ID" value="NZ_FXTP01000021.1"/>
</dbReference>
<dbReference type="InterPro" id="IPR025921">
    <property type="entry name" value="HmuY"/>
</dbReference>
<dbReference type="Proteomes" id="UP000317557">
    <property type="component" value="Unassembled WGS sequence"/>
</dbReference>
<evidence type="ECO:0000313" key="2">
    <source>
        <dbReference type="EMBL" id="SMO96536.1"/>
    </source>
</evidence>
<name>A0A521FK79_9BACT</name>
<dbReference type="CDD" id="cd12105">
    <property type="entry name" value="HmuY"/>
    <property type="match status" value="3"/>
</dbReference>
<reference evidence="2 3" key="1">
    <citation type="submission" date="2017-05" db="EMBL/GenBank/DDBJ databases">
        <authorList>
            <person name="Varghese N."/>
            <person name="Submissions S."/>
        </authorList>
    </citation>
    <scope>NUCLEOTIDE SEQUENCE [LARGE SCALE GENOMIC DNA]</scope>
    <source>
        <strain evidence="2 3">DSM 21985</strain>
    </source>
</reference>
<dbReference type="PROSITE" id="PS51257">
    <property type="entry name" value="PROKAR_LIPOPROTEIN"/>
    <property type="match status" value="1"/>
</dbReference>
<keyword evidence="3" id="KW-1185">Reference proteome</keyword>
<gene>
    <name evidence="2" type="ORF">SAMN06265219_12111</name>
</gene>
<dbReference type="AlphaFoldDB" id="A0A521FK79"/>
<feature type="chain" id="PRO_5022004414" description="HmuY protein" evidence="1">
    <location>
        <begin position="22"/>
        <end position="489"/>
    </location>
</feature>
<accession>A0A521FK79</accession>
<protein>
    <recommendedName>
        <fullName evidence="4">HmuY protein</fullName>
    </recommendedName>
</protein>
<evidence type="ECO:0000313" key="3">
    <source>
        <dbReference type="Proteomes" id="UP000317557"/>
    </source>
</evidence>
<sequence>MKVVLQKASILFIFTALLVTGCDSGGNDGPAPVVGELAEDIPGDISTVEQTRSPVENIPANPSTVTQPRTPVANIEGDVESNPGYTFFDLDAGAVVEDSASDAWDIGFGGTTLIANSGNEGGIQVISGAYADVEEAPADGYEAETAQSSWYNYDFTSHQVTPKEDQTIVVETPDGNYAKIEILSYYRDSNTENESRYFTFNYTLKTNGETALYHEDTYTYYDLEAGEIIEDAASSDWDVAFDGTTVMANDANGGGIQVVAGAYAEVEEAPESGYAAATAQSSWYNYDFATHVITPKEDQTIVVHTPEGNYGKIQVLSYYEDGEPTNDSRYYTFNYLVKTTGETQLYHESEPTYFDLESGEIVQDATSPQWDIAFSGTTIAANAENNGGIQSLNIAFADVDEAPVEGYAATNAEWYNYTGNTPPTHAVLPVEGVTLVVQTPDGNYAKVRIISYYEGNPDTSSEEFITDRPDPRYFTFEYAVQTDGSVYFE</sequence>
<proteinExistence type="predicted"/>
<keyword evidence="1" id="KW-0732">Signal</keyword>
<organism evidence="2 3">
    <name type="scientific">Gracilimonas mengyeensis</name>
    <dbReference type="NCBI Taxonomy" id="1302730"/>
    <lineage>
        <taxon>Bacteria</taxon>
        <taxon>Pseudomonadati</taxon>
        <taxon>Balneolota</taxon>
        <taxon>Balneolia</taxon>
        <taxon>Balneolales</taxon>
        <taxon>Balneolaceae</taxon>
        <taxon>Gracilimonas</taxon>
    </lineage>
</organism>
<evidence type="ECO:0008006" key="4">
    <source>
        <dbReference type="Google" id="ProtNLM"/>
    </source>
</evidence>
<evidence type="ECO:0000256" key="1">
    <source>
        <dbReference type="SAM" id="SignalP"/>
    </source>
</evidence>
<dbReference type="EMBL" id="FXTP01000021">
    <property type="protein sequence ID" value="SMO96536.1"/>
    <property type="molecule type" value="Genomic_DNA"/>
</dbReference>
<feature type="signal peptide" evidence="1">
    <location>
        <begin position="1"/>
        <end position="21"/>
    </location>
</feature>
<dbReference type="OrthoDB" id="5510929at2"/>